<name>A0A543IFQ2_9ACTN</name>
<feature type="region of interest" description="Disordered" evidence="1">
    <location>
        <begin position="74"/>
        <end position="131"/>
    </location>
</feature>
<protein>
    <recommendedName>
        <fullName evidence="2">DUF6457 domain-containing protein</fullName>
    </recommendedName>
</protein>
<feature type="domain" description="DUF6457" evidence="2">
    <location>
        <begin position="3"/>
        <end position="77"/>
    </location>
</feature>
<proteinExistence type="predicted"/>
<evidence type="ECO:0000313" key="3">
    <source>
        <dbReference type="EMBL" id="TQM69415.1"/>
    </source>
</evidence>
<evidence type="ECO:0000259" key="2">
    <source>
        <dbReference type="Pfam" id="PF20058"/>
    </source>
</evidence>
<dbReference type="InterPro" id="IPR045598">
    <property type="entry name" value="DUF6457"/>
</dbReference>
<dbReference type="Proteomes" id="UP000316706">
    <property type="component" value="Unassembled WGS sequence"/>
</dbReference>
<dbReference type="RefSeq" id="WP_221635318.1">
    <property type="nucleotide sequence ID" value="NZ_VFPO01000001.1"/>
</dbReference>
<organism evidence="3 4">
    <name type="scientific">Actinomadura hallensis</name>
    <dbReference type="NCBI Taxonomy" id="337895"/>
    <lineage>
        <taxon>Bacteria</taxon>
        <taxon>Bacillati</taxon>
        <taxon>Actinomycetota</taxon>
        <taxon>Actinomycetes</taxon>
        <taxon>Streptosporangiales</taxon>
        <taxon>Thermomonosporaceae</taxon>
        <taxon>Actinomadura</taxon>
    </lineage>
</organism>
<accession>A0A543IFQ2</accession>
<evidence type="ECO:0000256" key="1">
    <source>
        <dbReference type="SAM" id="MobiDB-lite"/>
    </source>
</evidence>
<reference evidence="3 4" key="1">
    <citation type="submission" date="2019-06" db="EMBL/GenBank/DDBJ databases">
        <title>Sequencing the genomes of 1000 actinobacteria strains.</title>
        <authorList>
            <person name="Klenk H.-P."/>
        </authorList>
    </citation>
    <scope>NUCLEOTIDE SEQUENCE [LARGE SCALE GENOMIC DNA]</scope>
    <source>
        <strain evidence="3 4">DSM 45043</strain>
    </source>
</reference>
<dbReference type="AlphaFoldDB" id="A0A543IFQ2"/>
<dbReference type="Pfam" id="PF20058">
    <property type="entry name" value="DUF6457"/>
    <property type="match status" value="1"/>
</dbReference>
<evidence type="ECO:0000313" key="4">
    <source>
        <dbReference type="Proteomes" id="UP000316706"/>
    </source>
</evidence>
<feature type="compositionally biased region" description="Low complexity" evidence="1">
    <location>
        <begin position="94"/>
        <end position="122"/>
    </location>
</feature>
<keyword evidence="4" id="KW-1185">Reference proteome</keyword>
<dbReference type="EMBL" id="VFPO01000001">
    <property type="protein sequence ID" value="TQM69415.1"/>
    <property type="molecule type" value="Genomic_DNA"/>
</dbReference>
<sequence>MSLLEDWINAVCAELGVERCEMDRDLVLDLARDVAHGVARPGAPLTAYLLGLAVGRGVPARDAAARLTEMAEGWNARSAESAADTGPTGDAGPAGLAESSGEDGAAGRAGAPGEIPGPAGEPVLDEPDPAR</sequence>
<comment type="caution">
    <text evidence="3">The sequence shown here is derived from an EMBL/GenBank/DDBJ whole genome shotgun (WGS) entry which is preliminary data.</text>
</comment>
<gene>
    <name evidence="3" type="ORF">FHX41_3109</name>
</gene>